<evidence type="ECO:0000256" key="4">
    <source>
        <dbReference type="ARBA" id="ARBA00022833"/>
    </source>
</evidence>
<dbReference type="EMBL" id="MAXA01000218">
    <property type="protein sequence ID" value="OHV27700.1"/>
    <property type="molecule type" value="Genomic_DNA"/>
</dbReference>
<dbReference type="Gene3D" id="3.30.2320.80">
    <property type="match status" value="1"/>
</dbReference>
<dbReference type="PIRSF" id="PIRSF004761">
    <property type="entry name" value="Hydrgn_mat_HypA"/>
    <property type="match status" value="1"/>
</dbReference>
<protein>
    <recommendedName>
        <fullName evidence="5">Hydrogenase maturation factor HypA</fullName>
    </recommendedName>
</protein>
<dbReference type="Proteomes" id="UP000179769">
    <property type="component" value="Unassembled WGS sequence"/>
</dbReference>
<feature type="binding site" evidence="5">
    <location>
        <position position="71"/>
    </location>
    <ligand>
        <name>Zn(2+)</name>
        <dbReference type="ChEBI" id="CHEBI:29105"/>
    </ligand>
</feature>
<dbReference type="RefSeq" id="WP_071064455.1">
    <property type="nucleotide sequence ID" value="NZ_JBFLUH010000017.1"/>
</dbReference>
<feature type="binding site" evidence="5">
    <location>
        <position position="2"/>
    </location>
    <ligand>
        <name>Ni(2+)</name>
        <dbReference type="ChEBI" id="CHEBI:49786"/>
    </ligand>
</feature>
<gene>
    <name evidence="5" type="primary">hypA</name>
    <name evidence="6" type="ORF">BBK14_19630</name>
</gene>
<keyword evidence="4 5" id="KW-0862">Zinc</keyword>
<keyword evidence="3 5" id="KW-0479">Metal-binding</keyword>
<evidence type="ECO:0000313" key="6">
    <source>
        <dbReference type="EMBL" id="OHV27700.1"/>
    </source>
</evidence>
<comment type="caution">
    <text evidence="6">The sequence shown here is derived from an EMBL/GenBank/DDBJ whole genome shotgun (WGS) entry which is preliminary data.</text>
</comment>
<dbReference type="Pfam" id="PF01155">
    <property type="entry name" value="HypA"/>
    <property type="match status" value="1"/>
</dbReference>
<accession>A0A1S1Q151</accession>
<evidence type="ECO:0000256" key="5">
    <source>
        <dbReference type="HAMAP-Rule" id="MF_00213"/>
    </source>
</evidence>
<dbReference type="PANTHER" id="PTHR34535:SF3">
    <property type="entry name" value="HYDROGENASE MATURATION FACTOR HYPA"/>
    <property type="match status" value="1"/>
</dbReference>
<evidence type="ECO:0000256" key="1">
    <source>
        <dbReference type="ARBA" id="ARBA00010748"/>
    </source>
</evidence>
<dbReference type="AlphaFoldDB" id="A0A1S1Q151"/>
<proteinExistence type="inferred from homology"/>
<dbReference type="PROSITE" id="PS01249">
    <property type="entry name" value="HYPA"/>
    <property type="match status" value="1"/>
</dbReference>
<dbReference type="PANTHER" id="PTHR34535">
    <property type="entry name" value="HYDROGENASE MATURATION FACTOR HYPA"/>
    <property type="match status" value="1"/>
</dbReference>
<feature type="binding site" evidence="5">
    <location>
        <position position="87"/>
    </location>
    <ligand>
        <name>Zn(2+)</name>
        <dbReference type="ChEBI" id="CHEBI:29105"/>
    </ligand>
</feature>
<evidence type="ECO:0000256" key="3">
    <source>
        <dbReference type="ARBA" id="ARBA00022723"/>
    </source>
</evidence>
<reference evidence="7" key="1">
    <citation type="submission" date="2016-07" db="EMBL/GenBank/DDBJ databases">
        <title>Frankia sp. NRRL B-16219 Genome sequencing.</title>
        <authorList>
            <person name="Ghodhbane-Gtari F."/>
            <person name="Swanson E."/>
            <person name="Gueddou A."/>
            <person name="Louati M."/>
            <person name="Nouioui I."/>
            <person name="Hezbri K."/>
            <person name="Abebe-Akele F."/>
            <person name="Simpson S."/>
            <person name="Morris K."/>
            <person name="Thomas K."/>
            <person name="Gtari M."/>
            <person name="Tisa L.S."/>
        </authorList>
    </citation>
    <scope>NUCLEOTIDE SEQUENCE [LARGE SCALE GENOMIC DNA]</scope>
    <source>
        <strain evidence="7">NRRL B-16219</strain>
    </source>
</reference>
<dbReference type="InterPro" id="IPR020538">
    <property type="entry name" value="Hydgase_Ni_incorp_HypA/HybF_CS"/>
</dbReference>
<name>A0A1S1Q151_9ACTN</name>
<keyword evidence="2 5" id="KW-0533">Nickel</keyword>
<dbReference type="InterPro" id="IPR000688">
    <property type="entry name" value="HypA/HybF"/>
</dbReference>
<evidence type="ECO:0000313" key="7">
    <source>
        <dbReference type="Proteomes" id="UP000179769"/>
    </source>
</evidence>
<dbReference type="GO" id="GO:0051604">
    <property type="term" value="P:protein maturation"/>
    <property type="evidence" value="ECO:0007669"/>
    <property type="project" value="InterPro"/>
</dbReference>
<feature type="binding site" evidence="5">
    <location>
        <position position="89"/>
    </location>
    <ligand>
        <name>Zn(2+)</name>
        <dbReference type="ChEBI" id="CHEBI:29105"/>
    </ligand>
</feature>
<dbReference type="GO" id="GO:0016151">
    <property type="term" value="F:nickel cation binding"/>
    <property type="evidence" value="ECO:0007669"/>
    <property type="project" value="UniProtKB-UniRule"/>
</dbReference>
<dbReference type="HAMAP" id="MF_00213">
    <property type="entry name" value="HypA_HybF"/>
    <property type="match status" value="1"/>
</dbReference>
<comment type="similarity">
    <text evidence="1 5">Belongs to the HypA/HybF family.</text>
</comment>
<organism evidence="6 7">
    <name type="scientific">Parafrankia soli</name>
    <dbReference type="NCBI Taxonomy" id="2599596"/>
    <lineage>
        <taxon>Bacteria</taxon>
        <taxon>Bacillati</taxon>
        <taxon>Actinomycetota</taxon>
        <taxon>Actinomycetes</taxon>
        <taxon>Frankiales</taxon>
        <taxon>Frankiaceae</taxon>
        <taxon>Parafrankia</taxon>
    </lineage>
</organism>
<comment type="function">
    <text evidence="5">Involved in the maturation of [NiFe] hydrogenases. Required for nickel insertion into the metal center of the hydrogenase.</text>
</comment>
<evidence type="ECO:0000256" key="2">
    <source>
        <dbReference type="ARBA" id="ARBA00022596"/>
    </source>
</evidence>
<sequence length="110" mass="11773">MHELSVTVELVDMVARRVPADVQVTRVALEIGRLSGVMTSPLRFCFDLVAAGTSLDGARLDIAEPPGRGRCRRCGADVDLPDLLTPCGCGSHEIELTGGEEVRITAVEVR</sequence>
<keyword evidence="7" id="KW-1185">Reference proteome</keyword>
<dbReference type="OrthoDB" id="288014at2"/>
<dbReference type="GO" id="GO:0008270">
    <property type="term" value="F:zinc ion binding"/>
    <property type="evidence" value="ECO:0007669"/>
    <property type="project" value="UniProtKB-UniRule"/>
</dbReference>
<feature type="binding site" evidence="5">
    <location>
        <position position="74"/>
    </location>
    <ligand>
        <name>Zn(2+)</name>
        <dbReference type="ChEBI" id="CHEBI:29105"/>
    </ligand>
</feature>